<sequence length="88" mass="10042">MFRSKSCINSYVVSSSINFYHRVVYVAVTYNSLDIVSWTDQQRDAAAKEGWGYRLTFSARLVGLVLVADALFIGAQKVGQYLQELRYH</sequence>
<comment type="caution">
    <text evidence="1">The sequence shown here is derived from an EMBL/GenBank/DDBJ whole genome shotgun (WGS) entry which is preliminary data.</text>
</comment>
<dbReference type="PANTHER" id="PTHR45187:SF2">
    <property type="entry name" value="RHODANESE-LIKE DOMAIN-CONTAINING PROTEIN 11, CHLOROPLASTIC"/>
    <property type="match status" value="1"/>
</dbReference>
<dbReference type="EMBL" id="JACEIK010003692">
    <property type="protein sequence ID" value="MCD9642732.1"/>
    <property type="molecule type" value="Genomic_DNA"/>
</dbReference>
<dbReference type="PANTHER" id="PTHR45187">
    <property type="entry name" value="RHODANESE-LIKE DOMAIN-CONTAINING PROTEIN 11, CHLOROPLASTIC"/>
    <property type="match status" value="1"/>
</dbReference>
<evidence type="ECO:0000313" key="1">
    <source>
        <dbReference type="EMBL" id="MCD9642732.1"/>
    </source>
</evidence>
<keyword evidence="2" id="KW-1185">Reference proteome</keyword>
<organism evidence="1 2">
    <name type="scientific">Datura stramonium</name>
    <name type="common">Jimsonweed</name>
    <name type="synonym">Common thornapple</name>
    <dbReference type="NCBI Taxonomy" id="4076"/>
    <lineage>
        <taxon>Eukaryota</taxon>
        <taxon>Viridiplantae</taxon>
        <taxon>Streptophyta</taxon>
        <taxon>Embryophyta</taxon>
        <taxon>Tracheophyta</taxon>
        <taxon>Spermatophyta</taxon>
        <taxon>Magnoliopsida</taxon>
        <taxon>eudicotyledons</taxon>
        <taxon>Gunneridae</taxon>
        <taxon>Pentapetalae</taxon>
        <taxon>asterids</taxon>
        <taxon>lamiids</taxon>
        <taxon>Solanales</taxon>
        <taxon>Solanaceae</taxon>
        <taxon>Solanoideae</taxon>
        <taxon>Datureae</taxon>
        <taxon>Datura</taxon>
    </lineage>
</organism>
<gene>
    <name evidence="1" type="primary">STR11_1</name>
    <name evidence="1" type="ORF">HAX54_029674</name>
</gene>
<name>A0ABS8V8G9_DATST</name>
<reference evidence="1 2" key="1">
    <citation type="journal article" date="2021" name="BMC Genomics">
        <title>Datura genome reveals duplications of psychoactive alkaloid biosynthetic genes and high mutation rate following tissue culture.</title>
        <authorList>
            <person name="Rajewski A."/>
            <person name="Carter-House D."/>
            <person name="Stajich J."/>
            <person name="Litt A."/>
        </authorList>
    </citation>
    <scope>NUCLEOTIDE SEQUENCE [LARGE SCALE GENOMIC DNA]</scope>
    <source>
        <strain evidence="1">AR-01</strain>
    </source>
</reference>
<accession>A0ABS8V8G9</accession>
<evidence type="ECO:0000313" key="2">
    <source>
        <dbReference type="Proteomes" id="UP000823775"/>
    </source>
</evidence>
<dbReference type="InterPro" id="IPR044664">
    <property type="entry name" value="STR11-like"/>
</dbReference>
<protein>
    <submittedName>
        <fullName evidence="1">Rhodanese-like domain-containing protein 11, chloroplastic</fullName>
    </submittedName>
</protein>
<dbReference type="Proteomes" id="UP000823775">
    <property type="component" value="Unassembled WGS sequence"/>
</dbReference>
<proteinExistence type="predicted"/>